<proteinExistence type="predicted"/>
<evidence type="ECO:0000313" key="2">
    <source>
        <dbReference type="Proteomes" id="UP000289954"/>
    </source>
</evidence>
<dbReference type="GO" id="GO:0006796">
    <property type="term" value="P:phosphate-containing compound metabolic process"/>
    <property type="evidence" value="ECO:0007669"/>
    <property type="project" value="InterPro"/>
</dbReference>
<dbReference type="SUPFAM" id="SSF50324">
    <property type="entry name" value="Inorganic pyrophosphatase"/>
    <property type="match status" value="1"/>
</dbReference>
<accession>A0A402DS39</accession>
<sequence>MTSSPDFWRALDQLVDDCPLVVDRPRGMPHPRIAAYVYPLDYGYLDGSHGGDGQGVDVWLGSGGPRVTGVLATVDPFKRDAEVKVLIGCTPDDVRLITEFYAPQPQQFLHVARPTAV</sequence>
<evidence type="ECO:0008006" key="3">
    <source>
        <dbReference type="Google" id="ProtNLM"/>
    </source>
</evidence>
<protein>
    <recommendedName>
        <fullName evidence="3">Inorganic pyrophosphatase</fullName>
    </recommendedName>
</protein>
<evidence type="ECO:0000313" key="1">
    <source>
        <dbReference type="EMBL" id="GCE76937.1"/>
    </source>
</evidence>
<dbReference type="AlphaFoldDB" id="A0A402DS39"/>
<comment type="caution">
    <text evidence="1">The sequence shown here is derived from an EMBL/GenBank/DDBJ whole genome shotgun (WGS) entry which is preliminary data.</text>
</comment>
<dbReference type="GO" id="GO:0004427">
    <property type="term" value="F:inorganic diphosphate phosphatase activity"/>
    <property type="evidence" value="ECO:0007669"/>
    <property type="project" value="InterPro"/>
</dbReference>
<dbReference type="Proteomes" id="UP000289954">
    <property type="component" value="Unassembled WGS sequence"/>
</dbReference>
<gene>
    <name evidence="1" type="ORF">CBZ_19930</name>
</gene>
<dbReference type="GO" id="GO:0005737">
    <property type="term" value="C:cytoplasm"/>
    <property type="evidence" value="ECO:0007669"/>
    <property type="project" value="InterPro"/>
</dbReference>
<keyword evidence="2" id="KW-1185">Reference proteome</keyword>
<organism evidence="1 2">
    <name type="scientific">Cellulomonas biazotea</name>
    <dbReference type="NCBI Taxonomy" id="1709"/>
    <lineage>
        <taxon>Bacteria</taxon>
        <taxon>Bacillati</taxon>
        <taxon>Actinomycetota</taxon>
        <taxon>Actinomycetes</taxon>
        <taxon>Micrococcales</taxon>
        <taxon>Cellulomonadaceae</taxon>
        <taxon>Cellulomonas</taxon>
    </lineage>
</organism>
<name>A0A402DS39_9CELL</name>
<dbReference type="EMBL" id="BIMR01000149">
    <property type="protein sequence ID" value="GCE76937.1"/>
    <property type="molecule type" value="Genomic_DNA"/>
</dbReference>
<reference evidence="1 2" key="1">
    <citation type="submission" date="2019-01" db="EMBL/GenBank/DDBJ databases">
        <title>Draft genome sequence of Cellulomonas takizawaensis strain TKZ-21.</title>
        <authorList>
            <person name="Yamamura H."/>
            <person name="Hayashi T."/>
            <person name="Hamada M."/>
            <person name="Serisawa Y."/>
            <person name="Matsuyama K."/>
            <person name="Nakagawa Y."/>
            <person name="Otoguro M."/>
            <person name="Yanagida F."/>
            <person name="Hayakawa M."/>
        </authorList>
    </citation>
    <scope>NUCLEOTIDE SEQUENCE [LARGE SCALE GENOMIC DNA]</scope>
    <source>
        <strain evidence="1 2">NBRC12680</strain>
    </source>
</reference>
<dbReference type="RefSeq" id="WP_130781543.1">
    <property type="nucleotide sequence ID" value="NZ_BIMR01000149.1"/>
</dbReference>
<dbReference type="OrthoDB" id="9798247at2"/>
<dbReference type="GO" id="GO:0000287">
    <property type="term" value="F:magnesium ion binding"/>
    <property type="evidence" value="ECO:0007669"/>
    <property type="project" value="InterPro"/>
</dbReference>
<dbReference type="InterPro" id="IPR036649">
    <property type="entry name" value="Pyrophosphatase_sf"/>
</dbReference>